<dbReference type="GO" id="GO:0004984">
    <property type="term" value="F:olfactory receptor activity"/>
    <property type="evidence" value="ECO:0007669"/>
    <property type="project" value="InterPro"/>
</dbReference>
<reference evidence="11" key="1">
    <citation type="journal article" date="2021" name="Mol. Ecol. Resour.">
        <title>Phylogenomic analyses of the genus Drosophila reveals genomic signals of climate adaptation.</title>
        <authorList>
            <person name="Li F."/>
            <person name="Rane R.V."/>
            <person name="Luria V."/>
            <person name="Xiong Z."/>
            <person name="Chen J."/>
            <person name="Li Z."/>
            <person name="Catullo R.A."/>
            <person name="Griffin P.C."/>
            <person name="Schiffer M."/>
            <person name="Pearce S."/>
            <person name="Lee S.F."/>
            <person name="McElroy K."/>
            <person name="Stocker A."/>
            <person name="Shirriffs J."/>
            <person name="Cockerell F."/>
            <person name="Coppin C."/>
            <person name="Sgro C.M."/>
            <person name="Karger A."/>
            <person name="Cain J.W."/>
            <person name="Weber J.A."/>
            <person name="Santpere G."/>
            <person name="Kirschner M.W."/>
            <person name="Hoffmann A.A."/>
            <person name="Oakeshott J.G."/>
            <person name="Zhang G."/>
        </authorList>
    </citation>
    <scope>NUCLEOTIDE SEQUENCE</scope>
    <source>
        <strain evidence="11">BGI-SZ-2011g</strain>
    </source>
</reference>
<dbReference type="PANTHER" id="PTHR21137">
    <property type="entry name" value="ODORANT RECEPTOR"/>
    <property type="match status" value="1"/>
</dbReference>
<keyword evidence="8" id="KW-0675">Receptor</keyword>
<dbReference type="PANTHER" id="PTHR21137:SF35">
    <property type="entry name" value="ODORANT RECEPTOR 19A-RELATED"/>
    <property type="match status" value="1"/>
</dbReference>
<proteinExistence type="predicted"/>
<dbReference type="EMBL" id="JAJJHW010002774">
    <property type="protein sequence ID" value="KAH8365814.1"/>
    <property type="molecule type" value="Genomic_DNA"/>
</dbReference>
<comment type="subcellular location">
    <subcellularLocation>
        <location evidence="1">Cell membrane</location>
        <topology evidence="1">Multi-pass membrane protein</topology>
    </subcellularLocation>
</comment>
<dbReference type="GO" id="GO:0005549">
    <property type="term" value="F:odorant binding"/>
    <property type="evidence" value="ECO:0007669"/>
    <property type="project" value="InterPro"/>
</dbReference>
<evidence type="ECO:0000256" key="8">
    <source>
        <dbReference type="ARBA" id="ARBA00023170"/>
    </source>
</evidence>
<evidence type="ECO:0000256" key="1">
    <source>
        <dbReference type="ARBA" id="ARBA00004651"/>
    </source>
</evidence>
<organism evidence="11 12">
    <name type="scientific">Drosophila rubida</name>
    <dbReference type="NCBI Taxonomy" id="30044"/>
    <lineage>
        <taxon>Eukaryota</taxon>
        <taxon>Metazoa</taxon>
        <taxon>Ecdysozoa</taxon>
        <taxon>Arthropoda</taxon>
        <taxon>Hexapoda</taxon>
        <taxon>Insecta</taxon>
        <taxon>Pterygota</taxon>
        <taxon>Neoptera</taxon>
        <taxon>Endopterygota</taxon>
        <taxon>Diptera</taxon>
        <taxon>Brachycera</taxon>
        <taxon>Muscomorpha</taxon>
        <taxon>Ephydroidea</taxon>
        <taxon>Drosophilidae</taxon>
        <taxon>Drosophila</taxon>
    </lineage>
</organism>
<keyword evidence="12" id="KW-1185">Reference proteome</keyword>
<accession>A0AAD4JY06</accession>
<dbReference type="AlphaFoldDB" id="A0AAD4JY06"/>
<keyword evidence="7 10" id="KW-0472">Membrane</keyword>
<comment type="caution">
    <text evidence="11">The sequence shown here is derived from an EMBL/GenBank/DDBJ whole genome shotgun (WGS) entry which is preliminary data.</text>
</comment>
<keyword evidence="5" id="KW-0552">Olfaction</keyword>
<evidence type="ECO:0000256" key="3">
    <source>
        <dbReference type="ARBA" id="ARBA00022606"/>
    </source>
</evidence>
<gene>
    <name evidence="11" type="ORF">KR093_004830</name>
</gene>
<keyword evidence="2" id="KW-1003">Cell membrane</keyword>
<evidence type="ECO:0000256" key="10">
    <source>
        <dbReference type="SAM" id="Phobius"/>
    </source>
</evidence>
<dbReference type="Proteomes" id="UP001200034">
    <property type="component" value="Unassembled WGS sequence"/>
</dbReference>
<dbReference type="Pfam" id="PF02949">
    <property type="entry name" value="7tm_6"/>
    <property type="match status" value="1"/>
</dbReference>
<protein>
    <recommendedName>
        <fullName evidence="13">Odorant receptor</fullName>
    </recommendedName>
</protein>
<evidence type="ECO:0000256" key="7">
    <source>
        <dbReference type="ARBA" id="ARBA00023136"/>
    </source>
</evidence>
<evidence type="ECO:0000256" key="9">
    <source>
        <dbReference type="ARBA" id="ARBA00023224"/>
    </source>
</evidence>
<evidence type="ECO:0000256" key="6">
    <source>
        <dbReference type="ARBA" id="ARBA00022989"/>
    </source>
</evidence>
<evidence type="ECO:0000256" key="4">
    <source>
        <dbReference type="ARBA" id="ARBA00022692"/>
    </source>
</evidence>
<feature type="transmembrane region" description="Helical" evidence="10">
    <location>
        <begin position="183"/>
        <end position="207"/>
    </location>
</feature>
<dbReference type="GO" id="GO:0007165">
    <property type="term" value="P:signal transduction"/>
    <property type="evidence" value="ECO:0007669"/>
    <property type="project" value="UniProtKB-KW"/>
</dbReference>
<evidence type="ECO:0000313" key="11">
    <source>
        <dbReference type="EMBL" id="KAH8365814.1"/>
    </source>
</evidence>
<evidence type="ECO:0000256" key="5">
    <source>
        <dbReference type="ARBA" id="ARBA00022725"/>
    </source>
</evidence>
<keyword evidence="4 10" id="KW-0812">Transmembrane</keyword>
<evidence type="ECO:0008006" key="13">
    <source>
        <dbReference type="Google" id="ProtNLM"/>
    </source>
</evidence>
<keyword evidence="9" id="KW-0807">Transducer</keyword>
<feature type="transmembrane region" description="Helical" evidence="10">
    <location>
        <begin position="214"/>
        <end position="232"/>
    </location>
</feature>
<keyword evidence="6 10" id="KW-1133">Transmembrane helix</keyword>
<feature type="transmembrane region" description="Helical" evidence="10">
    <location>
        <begin position="98"/>
        <end position="117"/>
    </location>
</feature>
<feature type="transmembrane region" description="Helical" evidence="10">
    <location>
        <begin position="56"/>
        <end position="77"/>
    </location>
</feature>
<name>A0AAD4JY06_9MUSC</name>
<keyword evidence="3" id="KW-0716">Sensory transduction</keyword>
<evidence type="ECO:0000256" key="2">
    <source>
        <dbReference type="ARBA" id="ARBA00022475"/>
    </source>
</evidence>
<dbReference type="GO" id="GO:0005886">
    <property type="term" value="C:plasma membrane"/>
    <property type="evidence" value="ECO:0007669"/>
    <property type="project" value="UniProtKB-SubCell"/>
</dbReference>
<dbReference type="InterPro" id="IPR004117">
    <property type="entry name" value="7tm6_olfct_rcpt"/>
</dbReference>
<sequence length="312" mass="36324">MVYLITKWHFLYFRANIVNDLVNELDACHREAKKQQSVVEIRAQQREFFVLESALGAFWTVGVTLFVASIMALPLYTNQKLPFHAIFPFEWHDPDKHPIAFALVYVWQCFALINNMYSVLAFDLLSTHIFTQLAGNMKVLSIELRSLAKLNPRDIQYFHAELRRLFKFHQRILRLVDLTNDIFYVPMIMQMVVSFFLISLSTFISLVARHNPSVASRFILFMVLSFLHLSYWCITGNMVNDHSDTVAEAAYDAYEWSPHVPHIQRDIAFMIKRAQKPISMGANPFPPLNRTSYMAILKQCYSILTLMLESLD</sequence>
<evidence type="ECO:0000313" key="12">
    <source>
        <dbReference type="Proteomes" id="UP001200034"/>
    </source>
</evidence>